<gene>
    <name evidence="3" type="ORF">CYCCA115_LOCUS18936</name>
</gene>
<name>A0AAD2PWI2_9STRA</name>
<evidence type="ECO:0000256" key="1">
    <source>
        <dbReference type="SAM" id="MobiDB-lite"/>
    </source>
</evidence>
<feature type="domain" description="PiggyBac transposable element-derived protein" evidence="2">
    <location>
        <begin position="23"/>
        <end position="211"/>
    </location>
</feature>
<sequence length="241" mass="28151">MIRLRLVKTNEQEADEQEEDKTTEHNGLPHGFQMMKELVLPWLNSWSVVCADSYFASVTAAEEMLRLGMYFIGVVKTANRNFPQEYLSGVELQNRGEFKGLNNKFNNPTLLAFVWVDRDQRYFIATTSSLQVGEGYWRTRWRQLVNDRYTAPERVDFEIPQPKACEVYYSTCGRVDQHNRHCQDTLQLEQKLKCHSWHIRVGISILGIIITDTWAVYKQATNTTETQKTFHSYLAEELIDN</sequence>
<dbReference type="PANTHER" id="PTHR46599">
    <property type="entry name" value="PIGGYBAC TRANSPOSABLE ELEMENT-DERIVED PROTEIN 4"/>
    <property type="match status" value="1"/>
</dbReference>
<feature type="non-terminal residue" evidence="3">
    <location>
        <position position="241"/>
    </location>
</feature>
<comment type="caution">
    <text evidence="3">The sequence shown here is derived from an EMBL/GenBank/DDBJ whole genome shotgun (WGS) entry which is preliminary data.</text>
</comment>
<evidence type="ECO:0000313" key="4">
    <source>
        <dbReference type="Proteomes" id="UP001295423"/>
    </source>
</evidence>
<reference evidence="3" key="1">
    <citation type="submission" date="2023-08" db="EMBL/GenBank/DDBJ databases">
        <authorList>
            <person name="Audoor S."/>
            <person name="Bilcke G."/>
        </authorList>
    </citation>
    <scope>NUCLEOTIDE SEQUENCE</scope>
</reference>
<evidence type="ECO:0000259" key="2">
    <source>
        <dbReference type="Pfam" id="PF13843"/>
    </source>
</evidence>
<dbReference type="Pfam" id="PF13843">
    <property type="entry name" value="DDE_Tnp_1_7"/>
    <property type="match status" value="1"/>
</dbReference>
<dbReference type="InterPro" id="IPR029526">
    <property type="entry name" value="PGBD"/>
</dbReference>
<dbReference type="EMBL" id="CAKOGP040002078">
    <property type="protein sequence ID" value="CAJ1960884.1"/>
    <property type="molecule type" value="Genomic_DNA"/>
</dbReference>
<organism evidence="3 4">
    <name type="scientific">Cylindrotheca closterium</name>
    <dbReference type="NCBI Taxonomy" id="2856"/>
    <lineage>
        <taxon>Eukaryota</taxon>
        <taxon>Sar</taxon>
        <taxon>Stramenopiles</taxon>
        <taxon>Ochrophyta</taxon>
        <taxon>Bacillariophyta</taxon>
        <taxon>Bacillariophyceae</taxon>
        <taxon>Bacillariophycidae</taxon>
        <taxon>Bacillariales</taxon>
        <taxon>Bacillariaceae</taxon>
        <taxon>Cylindrotheca</taxon>
    </lineage>
</organism>
<feature type="compositionally biased region" description="Acidic residues" evidence="1">
    <location>
        <begin position="12"/>
        <end position="21"/>
    </location>
</feature>
<evidence type="ECO:0000313" key="3">
    <source>
        <dbReference type="EMBL" id="CAJ1960884.1"/>
    </source>
</evidence>
<dbReference type="AlphaFoldDB" id="A0AAD2PWI2"/>
<dbReference type="PANTHER" id="PTHR46599:SF3">
    <property type="entry name" value="PIGGYBAC TRANSPOSABLE ELEMENT-DERIVED PROTEIN 4"/>
    <property type="match status" value="1"/>
</dbReference>
<proteinExistence type="predicted"/>
<keyword evidence="4" id="KW-1185">Reference proteome</keyword>
<dbReference type="Proteomes" id="UP001295423">
    <property type="component" value="Unassembled WGS sequence"/>
</dbReference>
<accession>A0AAD2PWI2</accession>
<feature type="region of interest" description="Disordered" evidence="1">
    <location>
        <begin position="8"/>
        <end position="28"/>
    </location>
</feature>
<protein>
    <recommendedName>
        <fullName evidence="2">PiggyBac transposable element-derived protein domain-containing protein</fullName>
    </recommendedName>
</protein>